<dbReference type="EMBL" id="CP091521">
    <property type="protein sequence ID" value="UOP04909.1"/>
    <property type="molecule type" value="Genomic_DNA"/>
</dbReference>
<organism evidence="1 2">
    <name type="scientific">Conchiformibius kuhniae</name>
    <dbReference type="NCBI Taxonomy" id="211502"/>
    <lineage>
        <taxon>Bacteria</taxon>
        <taxon>Pseudomonadati</taxon>
        <taxon>Pseudomonadota</taxon>
        <taxon>Betaproteobacteria</taxon>
        <taxon>Neisseriales</taxon>
        <taxon>Neisseriaceae</taxon>
        <taxon>Conchiformibius</taxon>
    </lineage>
</organism>
<protein>
    <submittedName>
        <fullName evidence="1">Uncharacterized protein</fullName>
    </submittedName>
</protein>
<proteinExistence type="predicted"/>
<reference evidence="1" key="1">
    <citation type="submission" date="2021-12" db="EMBL/GenBank/DDBJ databases">
        <authorList>
            <person name="Veyrier F.J."/>
        </authorList>
    </citation>
    <scope>NUCLEOTIDE SEQUENCE</scope>
    <source>
        <strain evidence="1">17694</strain>
    </source>
</reference>
<dbReference type="AlphaFoldDB" id="A0A8T9MUE6"/>
<reference evidence="1" key="2">
    <citation type="journal article" date="2022" name="Res Sq">
        <title>Evolution of multicellular longitudinally dividing oral cavity symbionts (Neisseriaceae).</title>
        <authorList>
            <person name="Nyongesa S."/>
            <person name="Weber P."/>
            <person name="Bernet E."/>
            <person name="Pullido F."/>
            <person name="Nieckarz M."/>
            <person name="Delaby M."/>
            <person name="Nieves C."/>
            <person name="Viehboeck T."/>
            <person name="Krause N."/>
            <person name="Rivera-Millot A."/>
            <person name="Nakamura A."/>
            <person name="Vischer N."/>
            <person name="VanNieuwenhze M."/>
            <person name="Brun Y."/>
            <person name="Cava F."/>
            <person name="Bulgheresi S."/>
            <person name="Veyrier F."/>
        </authorList>
    </citation>
    <scope>NUCLEOTIDE SEQUENCE</scope>
    <source>
        <strain evidence="1">17694</strain>
    </source>
</reference>
<keyword evidence="2" id="KW-1185">Reference proteome</keyword>
<evidence type="ECO:0000313" key="1">
    <source>
        <dbReference type="EMBL" id="UOP04909.1"/>
    </source>
</evidence>
<sequence>MLIERMGVPEIVQVQKIAAVNPDKQIAVLVRGSMAQLQTEARLQAFVASLSGKIKTQNGIERVSESE</sequence>
<evidence type="ECO:0000313" key="2">
    <source>
        <dbReference type="Proteomes" id="UP000831534"/>
    </source>
</evidence>
<dbReference type="Proteomes" id="UP000831534">
    <property type="component" value="Chromosome"/>
</dbReference>
<name>A0A8T9MUE6_9NEIS</name>
<accession>A0A8T9MUE6</accession>
<gene>
    <name evidence="1" type="ORF">LVJ77_00630</name>
</gene>